<feature type="domain" description="Glycosyltransferase 2-like" evidence="5">
    <location>
        <begin position="41"/>
        <end position="174"/>
    </location>
</feature>
<dbReference type="InterPro" id="IPR001173">
    <property type="entry name" value="Glyco_trans_2-like"/>
</dbReference>
<keyword evidence="4" id="KW-1133">Transmembrane helix</keyword>
<gene>
    <name evidence="6" type="ORF">SAMN04488541_101829</name>
</gene>
<dbReference type="RefSeq" id="WP_091545145.1">
    <property type="nucleotide sequence ID" value="NZ_FONY01000018.1"/>
</dbReference>
<dbReference type="Proteomes" id="UP000199513">
    <property type="component" value="Unassembled WGS sequence"/>
</dbReference>
<dbReference type="PANTHER" id="PTHR43630:SF1">
    <property type="entry name" value="POLY-BETA-1,6-N-ACETYL-D-GLUCOSAMINE SYNTHASE"/>
    <property type="match status" value="1"/>
</dbReference>
<reference evidence="7" key="1">
    <citation type="submission" date="2016-10" db="EMBL/GenBank/DDBJ databases">
        <authorList>
            <person name="Varghese N."/>
            <person name="Submissions S."/>
        </authorList>
    </citation>
    <scope>NUCLEOTIDE SEQUENCE [LARGE SCALE GENOMIC DNA]</scope>
    <source>
        <strain>GEY</strain>
        <strain evidence="7">DSM 9560</strain>
    </source>
</reference>
<evidence type="ECO:0000259" key="5">
    <source>
        <dbReference type="Pfam" id="PF00535"/>
    </source>
</evidence>
<dbReference type="Gene3D" id="3.90.550.10">
    <property type="entry name" value="Spore Coat Polysaccharide Biosynthesis Protein SpsA, Chain A"/>
    <property type="match status" value="1"/>
</dbReference>
<dbReference type="PANTHER" id="PTHR43630">
    <property type="entry name" value="POLY-BETA-1,6-N-ACETYL-D-GLUCOSAMINE SYNTHASE"/>
    <property type="match status" value="1"/>
</dbReference>
<sequence>MAYIVLGFTILYAICVWLLYRGWQQTPCFVSPKDFPLISASVVIPVRNEAKNIYLLLTDLFLQTYPKSHVEVIVVNDNSEDNTLEQIKNFQDTYPTTGWLRIIDMQAPLIGKKKALYQGIQVAQGVLILTTDGDTRIGQNWLSTIVNFYQQKQAKFISSPVALDFPQSFFEKMQVMEFASLVGTGAGTLHWGRPTMCNGANIAFEKAVFEEVGGYEGNWHIASGDDEFLMQKIFRQYPKQVFFLKNKEAIVRTAPLPSWKVFFHQRKRWAGKWKVHHSMTVKAVALFVFFYHLLNIFSFFLLITDYVVILIHILLKFSIEFIFLRQVHSFLNKNKYSLYFLPLFVIYSFYAVYIGIMANFKGYEWKNRKLA</sequence>
<evidence type="ECO:0000256" key="2">
    <source>
        <dbReference type="ARBA" id="ARBA00022676"/>
    </source>
</evidence>
<dbReference type="AlphaFoldDB" id="A0A1I2GFS4"/>
<organism evidence="6 7">
    <name type="scientific">Thermoflexibacter ruber</name>
    <dbReference type="NCBI Taxonomy" id="1003"/>
    <lineage>
        <taxon>Bacteria</taxon>
        <taxon>Pseudomonadati</taxon>
        <taxon>Bacteroidota</taxon>
        <taxon>Cytophagia</taxon>
        <taxon>Cytophagales</taxon>
        <taxon>Thermoflexibacteraceae</taxon>
        <taxon>Thermoflexibacter</taxon>
    </lineage>
</organism>
<keyword evidence="7" id="KW-1185">Reference proteome</keyword>
<evidence type="ECO:0000256" key="3">
    <source>
        <dbReference type="ARBA" id="ARBA00022679"/>
    </source>
</evidence>
<keyword evidence="2" id="KW-0328">Glycosyltransferase</keyword>
<dbReference type="GO" id="GO:0016757">
    <property type="term" value="F:glycosyltransferase activity"/>
    <property type="evidence" value="ECO:0007669"/>
    <property type="project" value="UniProtKB-KW"/>
</dbReference>
<evidence type="ECO:0000256" key="1">
    <source>
        <dbReference type="ARBA" id="ARBA00006739"/>
    </source>
</evidence>
<protein>
    <submittedName>
        <fullName evidence="6">Glycosyltransferase, catalytic subunit of cellulose synthase and poly-beta-1,6-N-acetylglucosamine synthase</fullName>
    </submittedName>
</protein>
<feature type="transmembrane region" description="Helical" evidence="4">
    <location>
        <begin position="336"/>
        <end position="356"/>
    </location>
</feature>
<name>A0A1I2GFS4_9BACT</name>
<dbReference type="OrthoDB" id="9805625at2"/>
<evidence type="ECO:0000313" key="7">
    <source>
        <dbReference type="Proteomes" id="UP000199513"/>
    </source>
</evidence>
<keyword evidence="3 6" id="KW-0808">Transferase</keyword>
<evidence type="ECO:0000256" key="4">
    <source>
        <dbReference type="SAM" id="Phobius"/>
    </source>
</evidence>
<accession>A0A1I2GFS4</accession>
<dbReference type="SUPFAM" id="SSF53448">
    <property type="entry name" value="Nucleotide-diphospho-sugar transferases"/>
    <property type="match status" value="1"/>
</dbReference>
<feature type="transmembrane region" description="Helical" evidence="4">
    <location>
        <begin position="306"/>
        <end position="324"/>
    </location>
</feature>
<comment type="similarity">
    <text evidence="1">Belongs to the glycosyltransferase 2 family.</text>
</comment>
<dbReference type="InterPro" id="IPR029044">
    <property type="entry name" value="Nucleotide-diphossugar_trans"/>
</dbReference>
<evidence type="ECO:0000313" key="6">
    <source>
        <dbReference type="EMBL" id="SFF16043.1"/>
    </source>
</evidence>
<feature type="transmembrane region" description="Helical" evidence="4">
    <location>
        <begin position="6"/>
        <end position="23"/>
    </location>
</feature>
<dbReference type="Pfam" id="PF00535">
    <property type="entry name" value="Glycos_transf_2"/>
    <property type="match status" value="1"/>
</dbReference>
<keyword evidence="4" id="KW-0472">Membrane</keyword>
<dbReference type="EMBL" id="FONY01000018">
    <property type="protein sequence ID" value="SFF16043.1"/>
    <property type="molecule type" value="Genomic_DNA"/>
</dbReference>
<feature type="transmembrane region" description="Helical" evidence="4">
    <location>
        <begin position="281"/>
        <end position="300"/>
    </location>
</feature>
<proteinExistence type="inferred from homology"/>
<dbReference type="STRING" id="1003.SAMN04488541_101829"/>
<keyword evidence="4" id="KW-0812">Transmembrane</keyword>